<reference evidence="3" key="1">
    <citation type="journal article" date="2019" name="Plant Biotechnol. J.">
        <title>Genome sequencing of the Australian wild diploid species Gossypium australe highlights disease resistance and delayed gland morphogenesis.</title>
        <authorList>
            <person name="Cai Y."/>
            <person name="Cai X."/>
            <person name="Wang Q."/>
            <person name="Wang P."/>
            <person name="Zhang Y."/>
            <person name="Cai C."/>
            <person name="Xu Y."/>
            <person name="Wang K."/>
            <person name="Zhou Z."/>
            <person name="Wang C."/>
            <person name="Geng S."/>
            <person name="Li B."/>
            <person name="Dong Q."/>
            <person name="Hou Y."/>
            <person name="Wang H."/>
            <person name="Ai P."/>
            <person name="Liu Z."/>
            <person name="Yi F."/>
            <person name="Sun M."/>
            <person name="An G."/>
            <person name="Cheng J."/>
            <person name="Zhang Y."/>
            <person name="Shi Q."/>
            <person name="Xie Y."/>
            <person name="Shi X."/>
            <person name="Chang Y."/>
            <person name="Huang F."/>
            <person name="Chen Y."/>
            <person name="Hong S."/>
            <person name="Mi L."/>
            <person name="Sun Q."/>
            <person name="Zhang L."/>
            <person name="Zhou B."/>
            <person name="Peng R."/>
            <person name="Zhang X."/>
            <person name="Liu F."/>
        </authorList>
    </citation>
    <scope>NUCLEOTIDE SEQUENCE [LARGE SCALE GENOMIC DNA]</scope>
    <source>
        <strain evidence="3">cv. PA1801</strain>
    </source>
</reference>
<dbReference type="AlphaFoldDB" id="A0A5B6WNA2"/>
<protein>
    <submittedName>
        <fullName evidence="2">Integrase, catalytic core</fullName>
    </submittedName>
</protein>
<comment type="caution">
    <text evidence="2">The sequence shown here is derived from an EMBL/GenBank/DDBJ whole genome shotgun (WGS) entry which is preliminary data.</text>
</comment>
<name>A0A5B6WNA2_9ROSI</name>
<accession>A0A5B6WNA2</accession>
<evidence type="ECO:0000313" key="3">
    <source>
        <dbReference type="Proteomes" id="UP000325315"/>
    </source>
</evidence>
<keyword evidence="3" id="KW-1185">Reference proteome</keyword>
<organism evidence="2 3">
    <name type="scientific">Gossypium australe</name>
    <dbReference type="NCBI Taxonomy" id="47621"/>
    <lineage>
        <taxon>Eukaryota</taxon>
        <taxon>Viridiplantae</taxon>
        <taxon>Streptophyta</taxon>
        <taxon>Embryophyta</taxon>
        <taxon>Tracheophyta</taxon>
        <taxon>Spermatophyta</taxon>
        <taxon>Magnoliopsida</taxon>
        <taxon>eudicotyledons</taxon>
        <taxon>Gunneridae</taxon>
        <taxon>Pentapetalae</taxon>
        <taxon>rosids</taxon>
        <taxon>malvids</taxon>
        <taxon>Malvales</taxon>
        <taxon>Malvaceae</taxon>
        <taxon>Malvoideae</taxon>
        <taxon>Gossypium</taxon>
    </lineage>
</organism>
<dbReference type="OrthoDB" id="997331at2759"/>
<proteinExistence type="predicted"/>
<feature type="domain" description="Reverse transcriptase Ty1/copia-type" evidence="1">
    <location>
        <begin position="56"/>
        <end position="127"/>
    </location>
</feature>
<dbReference type="Proteomes" id="UP000325315">
    <property type="component" value="Unassembled WGS sequence"/>
</dbReference>
<dbReference type="Pfam" id="PF07727">
    <property type="entry name" value="RVT_2"/>
    <property type="match status" value="1"/>
</dbReference>
<sequence>MTYFVPTRAGTRAYVSAVLLEGHFEVSLGRVHGHVLGRVAKSVYPSSIDTVEHTVNNTWELVTPPLGRLLLGCKWLFKVKRNLDRPVSHNKGVSQAIGMDYHETFSPIDKENIVRIMLVLAVPQKWKLR</sequence>
<dbReference type="EMBL" id="SMMG02000002">
    <property type="protein sequence ID" value="KAA3483349.1"/>
    <property type="molecule type" value="Genomic_DNA"/>
</dbReference>
<evidence type="ECO:0000313" key="2">
    <source>
        <dbReference type="EMBL" id="KAA3483349.1"/>
    </source>
</evidence>
<gene>
    <name evidence="2" type="ORF">EPI10_005530</name>
</gene>
<evidence type="ECO:0000259" key="1">
    <source>
        <dbReference type="Pfam" id="PF07727"/>
    </source>
</evidence>
<dbReference type="InterPro" id="IPR013103">
    <property type="entry name" value="RVT_2"/>
</dbReference>